<dbReference type="Proteomes" id="UP001620514">
    <property type="component" value="Unassembled WGS sequence"/>
</dbReference>
<organism evidence="2 3">
    <name type="scientific">Caballeronia udeis</name>
    <dbReference type="NCBI Taxonomy" id="1232866"/>
    <lineage>
        <taxon>Bacteria</taxon>
        <taxon>Pseudomonadati</taxon>
        <taxon>Pseudomonadota</taxon>
        <taxon>Betaproteobacteria</taxon>
        <taxon>Burkholderiales</taxon>
        <taxon>Burkholderiaceae</taxon>
        <taxon>Caballeronia</taxon>
    </lineage>
</organism>
<reference evidence="2 3" key="1">
    <citation type="submission" date="2024-10" db="EMBL/GenBank/DDBJ databases">
        <authorList>
            <person name="Deangelis K."/>
            <person name="Huntemann M."/>
            <person name="Clum A."/>
            <person name="Wang J."/>
            <person name="Palaniappan K."/>
            <person name="Ritter S."/>
            <person name="Chen I.-M."/>
            <person name="Stamatis D."/>
            <person name="Reddy T."/>
            <person name="O'Malley R."/>
            <person name="Daum C."/>
            <person name="Ng V."/>
            <person name="Ivanova N."/>
            <person name="Kyrpides N."/>
            <person name="Woyke T."/>
        </authorList>
    </citation>
    <scope>NUCLEOTIDE SEQUENCE [LARGE SCALE GENOMIC DNA]</scope>
    <source>
        <strain evidence="2 3">GAS97</strain>
    </source>
</reference>
<evidence type="ECO:0000256" key="1">
    <source>
        <dbReference type="SAM" id="Phobius"/>
    </source>
</evidence>
<accession>A0ABW8MQ98</accession>
<keyword evidence="3" id="KW-1185">Reference proteome</keyword>
<gene>
    <name evidence="2" type="ORF">ABH943_005901</name>
</gene>
<dbReference type="EMBL" id="JBIYDN010000022">
    <property type="protein sequence ID" value="MFK4445869.1"/>
    <property type="molecule type" value="Genomic_DNA"/>
</dbReference>
<feature type="transmembrane region" description="Helical" evidence="1">
    <location>
        <begin position="86"/>
        <end position="104"/>
    </location>
</feature>
<sequence>MRAKTKFIFFPGNNTPNSVRAAVAVYWIMFSVFLVRFGLQVGVPPFSTRPEVIGAITVFGLFSALLILDAFTIMRISAGKLWARNVALFLTAIVLIINLYRLFTDGLSAEQNNVEGLINAAAGTVAGLFLLSPESTTWFKSKIK</sequence>
<protein>
    <recommendedName>
        <fullName evidence="4">VanZ-like domain-containing protein</fullName>
    </recommendedName>
</protein>
<keyword evidence="1" id="KW-0472">Membrane</keyword>
<evidence type="ECO:0000313" key="3">
    <source>
        <dbReference type="Proteomes" id="UP001620514"/>
    </source>
</evidence>
<reference evidence="2 3" key="2">
    <citation type="submission" date="2024-11" db="EMBL/GenBank/DDBJ databases">
        <title>Using genomics to understand microbial adaptation to soil warming.</title>
        <authorList>
            <person name="Deangelis K.M. PhD."/>
        </authorList>
    </citation>
    <scope>NUCLEOTIDE SEQUENCE [LARGE SCALE GENOMIC DNA]</scope>
    <source>
        <strain evidence="2 3">GAS97</strain>
    </source>
</reference>
<proteinExistence type="predicted"/>
<feature type="transmembrane region" description="Helical" evidence="1">
    <location>
        <begin position="21"/>
        <end position="40"/>
    </location>
</feature>
<name>A0ABW8MQ98_9BURK</name>
<comment type="caution">
    <text evidence="2">The sequence shown here is derived from an EMBL/GenBank/DDBJ whole genome shotgun (WGS) entry which is preliminary data.</text>
</comment>
<dbReference type="RefSeq" id="WP_404610819.1">
    <property type="nucleotide sequence ID" value="NZ_JBIYDN010000022.1"/>
</dbReference>
<evidence type="ECO:0000313" key="2">
    <source>
        <dbReference type="EMBL" id="MFK4445869.1"/>
    </source>
</evidence>
<keyword evidence="1" id="KW-0812">Transmembrane</keyword>
<feature type="transmembrane region" description="Helical" evidence="1">
    <location>
        <begin position="116"/>
        <end position="132"/>
    </location>
</feature>
<feature type="transmembrane region" description="Helical" evidence="1">
    <location>
        <begin position="52"/>
        <end position="74"/>
    </location>
</feature>
<evidence type="ECO:0008006" key="4">
    <source>
        <dbReference type="Google" id="ProtNLM"/>
    </source>
</evidence>
<keyword evidence="1" id="KW-1133">Transmembrane helix</keyword>